<dbReference type="SUPFAM" id="SSF101478">
    <property type="entry name" value="ADP-ribosylglycohydrolase"/>
    <property type="match status" value="1"/>
</dbReference>
<comment type="caution">
    <text evidence="2">The sequence shown here is derived from an EMBL/GenBank/DDBJ whole genome shotgun (WGS) entry which is preliminary data.</text>
</comment>
<dbReference type="GO" id="GO:0016787">
    <property type="term" value="F:hydrolase activity"/>
    <property type="evidence" value="ECO:0007669"/>
    <property type="project" value="UniProtKB-KW"/>
</dbReference>
<feature type="binding site" evidence="1">
    <location>
        <position position="36"/>
    </location>
    <ligand>
        <name>Mg(2+)</name>
        <dbReference type="ChEBI" id="CHEBI:18420"/>
        <label>1</label>
    </ligand>
</feature>
<keyword evidence="3" id="KW-1185">Reference proteome</keyword>
<dbReference type="AlphaFoldDB" id="A0A3N1UUH7"/>
<keyword evidence="1" id="KW-0479">Metal-binding</keyword>
<accession>A0A3N1UUH7</accession>
<gene>
    <name evidence="2" type="ORF">EDC27_1893</name>
</gene>
<feature type="binding site" evidence="1">
    <location>
        <position position="208"/>
    </location>
    <ligand>
        <name>Mg(2+)</name>
        <dbReference type="ChEBI" id="CHEBI:18420"/>
        <label>1</label>
    </ligand>
</feature>
<dbReference type="InterPro" id="IPR036705">
    <property type="entry name" value="Ribosyl_crysJ1_sf"/>
</dbReference>
<feature type="binding site" evidence="1">
    <location>
        <position position="35"/>
    </location>
    <ligand>
        <name>Mg(2+)</name>
        <dbReference type="ChEBI" id="CHEBI:18420"/>
        <label>1</label>
    </ligand>
</feature>
<dbReference type="OrthoDB" id="9798107at2"/>
<keyword evidence="1" id="KW-0460">Magnesium</keyword>
<dbReference type="InterPro" id="IPR005502">
    <property type="entry name" value="Ribosyl_crysJ1"/>
</dbReference>
<dbReference type="Pfam" id="PF03747">
    <property type="entry name" value="ADP_ribosyl_GH"/>
    <property type="match status" value="1"/>
</dbReference>
<dbReference type="Gene3D" id="1.10.4080.10">
    <property type="entry name" value="ADP-ribosylation/Crystallin J1"/>
    <property type="match status" value="1"/>
</dbReference>
<comment type="cofactor">
    <cofactor evidence="1">
        <name>Mg(2+)</name>
        <dbReference type="ChEBI" id="CHEBI:18420"/>
    </cofactor>
    <text evidence="1">Binds 2 magnesium ions per subunit.</text>
</comment>
<evidence type="ECO:0000256" key="1">
    <source>
        <dbReference type="PIRSR" id="PIRSR605502-1"/>
    </source>
</evidence>
<dbReference type="Proteomes" id="UP000276223">
    <property type="component" value="Unassembled WGS sequence"/>
</dbReference>
<feature type="binding site" evidence="1">
    <location>
        <position position="34"/>
    </location>
    <ligand>
        <name>Mg(2+)</name>
        <dbReference type="ChEBI" id="CHEBI:18420"/>
        <label>1</label>
    </ligand>
</feature>
<keyword evidence="2" id="KW-0378">Hydrolase</keyword>
<evidence type="ECO:0000313" key="2">
    <source>
        <dbReference type="EMBL" id="ROQ92197.1"/>
    </source>
</evidence>
<reference evidence="2 3" key="1">
    <citation type="submission" date="2018-11" db="EMBL/GenBank/DDBJ databases">
        <title>Genomic Encyclopedia of Type Strains, Phase IV (KMG-IV): sequencing the most valuable type-strain genomes for metagenomic binning, comparative biology and taxonomic classification.</title>
        <authorList>
            <person name="Goeker M."/>
        </authorList>
    </citation>
    <scope>NUCLEOTIDE SEQUENCE [LARGE SCALE GENOMIC DNA]</scope>
    <source>
        <strain evidence="2 3">DSM 22027</strain>
    </source>
</reference>
<name>A0A3N1UUH7_9BACT</name>
<dbReference type="PANTHER" id="PTHR16222">
    <property type="entry name" value="ADP-RIBOSYLGLYCOHYDROLASE"/>
    <property type="match status" value="1"/>
</dbReference>
<sequence>MIGAIAGDIIGSVYEHRRIKTKDFPLFDPRCHFTDDTVLTVAIANAILSREPYVDSVRRIARKYPHAGYGGSFMRWLNSPDAGPYSSWGNGSAMRVSPVGFAFTTEHEVLTEAKATAEMTHNHPEGVKGAQATALAVFLARTGSSKESIRSRIASLFEYDLDRTVEDIRPTYSFDVSCQGTVPEAIIAFLDSTSYEDAVRNAISLGGDSDTLGCVTGGIAEAFYGGVPHHIRAKVKELLTPDLWSVTEAFCLKYR</sequence>
<protein>
    <submittedName>
        <fullName evidence="2">ADP-ribosylglycohydrolase</fullName>
    </submittedName>
</protein>
<feature type="binding site" evidence="1">
    <location>
        <position position="211"/>
    </location>
    <ligand>
        <name>Mg(2+)</name>
        <dbReference type="ChEBI" id="CHEBI:18420"/>
        <label>1</label>
    </ligand>
</feature>
<feature type="binding site" evidence="1">
    <location>
        <position position="210"/>
    </location>
    <ligand>
        <name>Mg(2+)</name>
        <dbReference type="ChEBI" id="CHEBI:18420"/>
        <label>1</label>
    </ligand>
</feature>
<dbReference type="GO" id="GO:0046872">
    <property type="term" value="F:metal ion binding"/>
    <property type="evidence" value="ECO:0007669"/>
    <property type="project" value="UniProtKB-KW"/>
</dbReference>
<dbReference type="InterPro" id="IPR050792">
    <property type="entry name" value="ADP-ribosylglycohydrolase"/>
</dbReference>
<dbReference type="EMBL" id="RJVA01000012">
    <property type="protein sequence ID" value="ROQ92197.1"/>
    <property type="molecule type" value="Genomic_DNA"/>
</dbReference>
<organism evidence="2 3">
    <name type="scientific">Desulfosoma caldarium</name>
    <dbReference type="NCBI Taxonomy" id="610254"/>
    <lineage>
        <taxon>Bacteria</taxon>
        <taxon>Pseudomonadati</taxon>
        <taxon>Thermodesulfobacteriota</taxon>
        <taxon>Syntrophobacteria</taxon>
        <taxon>Syntrophobacterales</taxon>
        <taxon>Syntrophobacteraceae</taxon>
        <taxon>Desulfosoma</taxon>
    </lineage>
</organism>
<dbReference type="PANTHER" id="PTHR16222:SF12">
    <property type="entry name" value="ADP-RIBOSYLGLYCOHYDROLASE-RELATED"/>
    <property type="match status" value="1"/>
</dbReference>
<proteinExistence type="predicted"/>
<dbReference type="RefSeq" id="WP_123290362.1">
    <property type="nucleotide sequence ID" value="NZ_RJVA01000012.1"/>
</dbReference>
<evidence type="ECO:0000313" key="3">
    <source>
        <dbReference type="Proteomes" id="UP000276223"/>
    </source>
</evidence>